<dbReference type="Pfam" id="PF02690">
    <property type="entry name" value="Na_Pi_cotrans"/>
    <property type="match status" value="2"/>
</dbReference>
<dbReference type="InterPro" id="IPR003841">
    <property type="entry name" value="Na/Pi_transpt"/>
</dbReference>
<feature type="region of interest" description="Disordered" evidence="6">
    <location>
        <begin position="593"/>
        <end position="616"/>
    </location>
</feature>
<evidence type="ECO:0000256" key="6">
    <source>
        <dbReference type="SAM" id="MobiDB-lite"/>
    </source>
</evidence>
<keyword evidence="3 7" id="KW-0812">Transmembrane</keyword>
<feature type="transmembrane region" description="Helical" evidence="7">
    <location>
        <begin position="301"/>
        <end position="324"/>
    </location>
</feature>
<feature type="compositionally biased region" description="Low complexity" evidence="6">
    <location>
        <begin position="595"/>
        <end position="604"/>
    </location>
</feature>
<organism evidence="8 9">
    <name type="scientific">Roseobacter ponti</name>
    <dbReference type="NCBI Taxonomy" id="1891787"/>
    <lineage>
        <taxon>Bacteria</taxon>
        <taxon>Pseudomonadati</taxon>
        <taxon>Pseudomonadota</taxon>
        <taxon>Alphaproteobacteria</taxon>
        <taxon>Rhodobacterales</taxon>
        <taxon>Roseobacteraceae</taxon>
        <taxon>Roseobacter</taxon>
    </lineage>
</organism>
<feature type="transmembrane region" description="Helical" evidence="7">
    <location>
        <begin position="183"/>
        <end position="200"/>
    </location>
</feature>
<dbReference type="AlphaFoldDB" id="A0A858ST39"/>
<evidence type="ECO:0000313" key="9">
    <source>
        <dbReference type="Proteomes" id="UP000503308"/>
    </source>
</evidence>
<feature type="transmembrane region" description="Helical" evidence="7">
    <location>
        <begin position="152"/>
        <end position="171"/>
    </location>
</feature>
<protein>
    <submittedName>
        <fullName evidence="8">Na/Pi cotransporter family protein</fullName>
    </submittedName>
</protein>
<dbReference type="Proteomes" id="UP000503308">
    <property type="component" value="Chromosome"/>
</dbReference>
<evidence type="ECO:0000313" key="8">
    <source>
        <dbReference type="EMBL" id="QJF51845.1"/>
    </source>
</evidence>
<accession>A0A858ST39</accession>
<comment type="subcellular location">
    <subcellularLocation>
        <location evidence="1">Cell membrane</location>
        <topology evidence="1">Multi-pass membrane protein</topology>
    </subcellularLocation>
</comment>
<dbReference type="PANTHER" id="PTHR10010">
    <property type="entry name" value="SOLUTE CARRIER FAMILY 34 SODIUM PHOSPHATE , MEMBER 2-RELATED"/>
    <property type="match status" value="1"/>
</dbReference>
<proteinExistence type="predicted"/>
<keyword evidence="9" id="KW-1185">Reference proteome</keyword>
<keyword evidence="2" id="KW-1003">Cell membrane</keyword>
<evidence type="ECO:0000256" key="7">
    <source>
        <dbReference type="SAM" id="Phobius"/>
    </source>
</evidence>
<feature type="transmembrane region" description="Helical" evidence="7">
    <location>
        <begin position="261"/>
        <end position="281"/>
    </location>
</feature>
<evidence type="ECO:0000256" key="2">
    <source>
        <dbReference type="ARBA" id="ARBA00022475"/>
    </source>
</evidence>
<dbReference type="KEGG" id="rpon:G3256_12065"/>
<evidence type="ECO:0000256" key="4">
    <source>
        <dbReference type="ARBA" id="ARBA00022989"/>
    </source>
</evidence>
<feature type="transmembrane region" description="Helical" evidence="7">
    <location>
        <begin position="126"/>
        <end position="145"/>
    </location>
</feature>
<dbReference type="EMBL" id="CP048788">
    <property type="protein sequence ID" value="QJF51845.1"/>
    <property type="molecule type" value="Genomic_DNA"/>
</dbReference>
<dbReference type="PANTHER" id="PTHR10010:SF46">
    <property type="entry name" value="SODIUM-DEPENDENT PHOSPHATE TRANSPORT PROTEIN 2B"/>
    <property type="match status" value="1"/>
</dbReference>
<evidence type="ECO:0000256" key="3">
    <source>
        <dbReference type="ARBA" id="ARBA00022692"/>
    </source>
</evidence>
<name>A0A858ST39_9RHOB</name>
<keyword evidence="5 7" id="KW-0472">Membrane</keyword>
<dbReference type="RefSeq" id="WP_169641063.1">
    <property type="nucleotide sequence ID" value="NZ_CP048788.1"/>
</dbReference>
<evidence type="ECO:0000256" key="1">
    <source>
        <dbReference type="ARBA" id="ARBA00004651"/>
    </source>
</evidence>
<keyword evidence="4 7" id="KW-1133">Transmembrane helix</keyword>
<gene>
    <name evidence="8" type="ORF">G3256_12065</name>
</gene>
<feature type="transmembrane region" description="Helical" evidence="7">
    <location>
        <begin position="235"/>
        <end position="254"/>
    </location>
</feature>
<dbReference type="GO" id="GO:0005886">
    <property type="term" value="C:plasma membrane"/>
    <property type="evidence" value="ECO:0007669"/>
    <property type="project" value="UniProtKB-SubCell"/>
</dbReference>
<sequence>MRRCYLPVTIGALLLTFWFSPDAQEIAAGVAIFLFGMLMLEDGFKLLGGGTLEKILERSTASTPRAIGFGIFSTTLLQSSSLVSIVTISFLSAGLISLTGGVGVIFGANIGTTTGAWLVAGLGLKVNIAAYAMPMIALSIVLVFQKPRVFRGIGYALGGLGFLFLGIHYMKEGFDAFKDQIDLTRFALSGLAGLFVYSLIGTAATVIMQSSHATMVLILTALAAGQISYENALALAIGANIGTTVTAIIGSLGANFQGRRLALAHLIFNMATAIVALAFITPLRGTVDRISDLAGIAATDYTMKLAVFHTIFNVLGVALMLPFLSRLIHFLEHRIPEPAPDVSRPRYLNEAVDEFPQALEIALRKEVLHLYENAAELILHGLNLHREQVYATDDVAGLVRKSRKPLEIDINEGYERRVKTLYSGIVEFSTRAGDKRIAPEIAERIYSLRDVASNIVQAVKSIKHLRKNILRYTVRSHGATTELYDELRTEIARIAVEIRKLGLAEPQGRTALWLDQERARIEEDARSASRRVETLIRTGQLDPTAATSFMNDAGYAYDAMRDLIEAARSYYVESDTAMAEVERILALDEEELDEALSGRQGSGSSPPPESTVTKPS</sequence>
<dbReference type="GO" id="GO:0044341">
    <property type="term" value="P:sodium-dependent phosphate transport"/>
    <property type="evidence" value="ECO:0007669"/>
    <property type="project" value="InterPro"/>
</dbReference>
<dbReference type="GO" id="GO:0005436">
    <property type="term" value="F:sodium:phosphate symporter activity"/>
    <property type="evidence" value="ECO:0007669"/>
    <property type="project" value="InterPro"/>
</dbReference>
<reference evidence="8 9" key="1">
    <citation type="submission" date="2020-02" db="EMBL/GenBank/DDBJ databases">
        <title>Genome sequence of Roseobacter ponti.</title>
        <authorList>
            <person name="Hollensteiner J."/>
            <person name="Schneider D."/>
            <person name="Poehlein A."/>
            <person name="Daniel R."/>
        </authorList>
    </citation>
    <scope>NUCLEOTIDE SEQUENCE [LARGE SCALE GENOMIC DNA]</scope>
    <source>
        <strain evidence="8 9">DSM 106830</strain>
    </source>
</reference>
<evidence type="ECO:0000256" key="5">
    <source>
        <dbReference type="ARBA" id="ARBA00023136"/>
    </source>
</evidence>
<dbReference type="NCBIfam" id="NF037997">
    <property type="entry name" value="Na_Pi_symport"/>
    <property type="match status" value="1"/>
</dbReference>